<dbReference type="EMBL" id="SMMG02000003">
    <property type="protein sequence ID" value="KAA3480644.1"/>
    <property type="molecule type" value="Genomic_DNA"/>
</dbReference>
<keyword evidence="1" id="KW-0548">Nucleotidyltransferase</keyword>
<comment type="caution">
    <text evidence="1">The sequence shown here is derived from an EMBL/GenBank/DDBJ whole genome shotgun (WGS) entry which is preliminary data.</text>
</comment>
<proteinExistence type="predicted"/>
<evidence type="ECO:0000313" key="1">
    <source>
        <dbReference type="EMBL" id="KAA3480644.1"/>
    </source>
</evidence>
<evidence type="ECO:0000313" key="2">
    <source>
        <dbReference type="Proteomes" id="UP000325315"/>
    </source>
</evidence>
<protein>
    <submittedName>
        <fullName evidence="1">Reverse transcriptase</fullName>
    </submittedName>
</protein>
<accession>A0A5B6WH19</accession>
<gene>
    <name evidence="1" type="ORF">EPI10_021061</name>
</gene>
<dbReference type="AlphaFoldDB" id="A0A5B6WH19"/>
<reference evidence="2" key="1">
    <citation type="journal article" date="2019" name="Plant Biotechnol. J.">
        <title>Genome sequencing of the Australian wild diploid species Gossypium australe highlights disease resistance and delayed gland morphogenesis.</title>
        <authorList>
            <person name="Cai Y."/>
            <person name="Cai X."/>
            <person name="Wang Q."/>
            <person name="Wang P."/>
            <person name="Zhang Y."/>
            <person name="Cai C."/>
            <person name="Xu Y."/>
            <person name="Wang K."/>
            <person name="Zhou Z."/>
            <person name="Wang C."/>
            <person name="Geng S."/>
            <person name="Li B."/>
            <person name="Dong Q."/>
            <person name="Hou Y."/>
            <person name="Wang H."/>
            <person name="Ai P."/>
            <person name="Liu Z."/>
            <person name="Yi F."/>
            <person name="Sun M."/>
            <person name="An G."/>
            <person name="Cheng J."/>
            <person name="Zhang Y."/>
            <person name="Shi Q."/>
            <person name="Xie Y."/>
            <person name="Shi X."/>
            <person name="Chang Y."/>
            <person name="Huang F."/>
            <person name="Chen Y."/>
            <person name="Hong S."/>
            <person name="Mi L."/>
            <person name="Sun Q."/>
            <person name="Zhang L."/>
            <person name="Zhou B."/>
            <person name="Peng R."/>
            <person name="Zhang X."/>
            <person name="Liu F."/>
        </authorList>
    </citation>
    <scope>NUCLEOTIDE SEQUENCE [LARGE SCALE GENOMIC DNA]</scope>
    <source>
        <strain evidence="2">cv. PA1801</strain>
    </source>
</reference>
<dbReference type="Proteomes" id="UP000325315">
    <property type="component" value="Unassembled WGS sequence"/>
</dbReference>
<name>A0A5B6WH19_9ROSI</name>
<dbReference type="GO" id="GO:0003964">
    <property type="term" value="F:RNA-directed DNA polymerase activity"/>
    <property type="evidence" value="ECO:0007669"/>
    <property type="project" value="UniProtKB-KW"/>
</dbReference>
<sequence length="251" mass="28261">MTMVVKGKPMMLYLTSSSRLIGGQEQERSVYYLSRCLHGSDNGEALSFLGLCYTKALTLLPSSQTHCNLLAHFPSQNEEALNYSMQNKFHEDACLIKREWNLYFDGSTITSEGSERIFLGLPSREVDSSTENISLEGEVKEVECSLIPSSELNSLESSRKHISLAFKLDFTCTNNQSKYETLILSLHTANALWKKFQNVKCEHSPRSTNMYVDALATLSLKIHIPKENRNINMAVIKRSLPCLVSELLCPP</sequence>
<keyword evidence="1" id="KW-0695">RNA-directed DNA polymerase</keyword>
<keyword evidence="2" id="KW-1185">Reference proteome</keyword>
<keyword evidence="1" id="KW-0808">Transferase</keyword>
<organism evidence="1 2">
    <name type="scientific">Gossypium australe</name>
    <dbReference type="NCBI Taxonomy" id="47621"/>
    <lineage>
        <taxon>Eukaryota</taxon>
        <taxon>Viridiplantae</taxon>
        <taxon>Streptophyta</taxon>
        <taxon>Embryophyta</taxon>
        <taxon>Tracheophyta</taxon>
        <taxon>Spermatophyta</taxon>
        <taxon>Magnoliopsida</taxon>
        <taxon>eudicotyledons</taxon>
        <taxon>Gunneridae</taxon>
        <taxon>Pentapetalae</taxon>
        <taxon>rosids</taxon>
        <taxon>malvids</taxon>
        <taxon>Malvales</taxon>
        <taxon>Malvaceae</taxon>
        <taxon>Malvoideae</taxon>
        <taxon>Gossypium</taxon>
    </lineage>
</organism>
<dbReference type="OrthoDB" id="1001301at2759"/>